<feature type="transmembrane region" description="Helical" evidence="5">
    <location>
        <begin position="135"/>
        <end position="154"/>
    </location>
</feature>
<dbReference type="InterPro" id="IPR050367">
    <property type="entry name" value="APC_superfamily"/>
</dbReference>
<gene>
    <name evidence="7" type="ORF">IW967_13710</name>
</gene>
<evidence type="ECO:0000256" key="3">
    <source>
        <dbReference type="ARBA" id="ARBA00022989"/>
    </source>
</evidence>
<keyword evidence="2 5" id="KW-0812">Transmembrane</keyword>
<proteinExistence type="predicted"/>
<dbReference type="Proteomes" id="UP000642910">
    <property type="component" value="Unassembled WGS sequence"/>
</dbReference>
<dbReference type="Pfam" id="PF00324">
    <property type="entry name" value="AA_permease"/>
    <property type="match status" value="1"/>
</dbReference>
<feature type="transmembrane region" description="Helical" evidence="5">
    <location>
        <begin position="161"/>
        <end position="183"/>
    </location>
</feature>
<feature type="transmembrane region" description="Helical" evidence="5">
    <location>
        <begin position="27"/>
        <end position="47"/>
    </location>
</feature>
<dbReference type="RefSeq" id="WP_067845763.1">
    <property type="nucleotide sequence ID" value="NZ_JADPKZ010000048.1"/>
</dbReference>
<comment type="subcellular location">
    <subcellularLocation>
        <location evidence="1">Membrane</location>
        <topology evidence="1">Multi-pass membrane protein</topology>
    </subcellularLocation>
</comment>
<feature type="transmembrane region" description="Helical" evidence="5">
    <location>
        <begin position="423"/>
        <end position="440"/>
    </location>
</feature>
<keyword evidence="3 5" id="KW-1133">Transmembrane helix</keyword>
<feature type="transmembrane region" description="Helical" evidence="5">
    <location>
        <begin position="53"/>
        <end position="73"/>
    </location>
</feature>
<organism evidence="7 8">
    <name type="scientific">Alicyclobacillus mali</name>
    <name type="common">ex Roth et al. 2021</name>
    <dbReference type="NCBI Taxonomy" id="1123961"/>
    <lineage>
        <taxon>Bacteria</taxon>
        <taxon>Bacillati</taxon>
        <taxon>Bacillota</taxon>
        <taxon>Bacilli</taxon>
        <taxon>Bacillales</taxon>
        <taxon>Alicyclobacillaceae</taxon>
        <taxon>Alicyclobacillus</taxon>
    </lineage>
</organism>
<dbReference type="PIRSF" id="PIRSF006060">
    <property type="entry name" value="AA_transporter"/>
    <property type="match status" value="1"/>
</dbReference>
<dbReference type="EMBL" id="JADPKZ010000048">
    <property type="protein sequence ID" value="MBF8378908.1"/>
    <property type="molecule type" value="Genomic_DNA"/>
</dbReference>
<keyword evidence="8" id="KW-1185">Reference proteome</keyword>
<dbReference type="PANTHER" id="PTHR42770:SF16">
    <property type="entry name" value="AMINO ACID PERMEASE"/>
    <property type="match status" value="1"/>
</dbReference>
<evidence type="ECO:0000259" key="6">
    <source>
        <dbReference type="Pfam" id="PF00324"/>
    </source>
</evidence>
<accession>A0ABS0F6L4</accession>
<evidence type="ECO:0000313" key="7">
    <source>
        <dbReference type="EMBL" id="MBF8378908.1"/>
    </source>
</evidence>
<keyword evidence="4 5" id="KW-0472">Membrane</keyword>
<sequence>MDVSVHRDPSSHGYRQELKRTLRLRDLIVYGMIFMVPIAPMAIYGYVAQQSFGMVPLVYIIGIVAMVFTALSYKQMSAKFPIAGSVYAYVQRGLNPHVGFVAGWMILADYLLAPSLLYAFSAGWLHGLVPSVPTFVWLLFFVLFNTVVNVLGITLQARTNFVLLAIELVCLLIFFIASVRFIFATGHGAAHLSLQPFYQSNHFNLKFVENAASIAVLSFLGFDAISTLAEETEQPEKTVGNATIASLVIIGLLFVLQTYVAALVHPNYADLNPNMAFFQIAKEAGGTFLYVVLLLVNAVASGIANALAAQSAISRILYSMGRDNLLPFSKFFSHVSPRFQTPVNATLLVALVSLVVAGLVPQETITTLVNFGALTAFLLLNATVFVYFYIRQRAFRHVFKYLFFPLCGFAVIGYVWLGFDRTTFIFGLSWMALGILIGAVKSKGYREVPPVLKDM</sequence>
<comment type="caution">
    <text evidence="7">The sequence shown here is derived from an EMBL/GenBank/DDBJ whole genome shotgun (WGS) entry which is preliminary data.</text>
</comment>
<feature type="transmembrane region" description="Helical" evidence="5">
    <location>
        <begin position="203"/>
        <end position="222"/>
    </location>
</feature>
<reference evidence="7 8" key="1">
    <citation type="submission" date="2020-11" db="EMBL/GenBank/DDBJ databases">
        <title>Genomic insight of Alicyclobacillus mali FL 18 reveals a new arsenic-resistant strain, with potential in environmental biotechnology.</title>
        <authorList>
            <person name="Fiorentino G."/>
            <person name="Gallo G."/>
            <person name="Aulitto M."/>
        </authorList>
    </citation>
    <scope>NUCLEOTIDE SEQUENCE [LARGE SCALE GENOMIC DNA]</scope>
    <source>
        <strain evidence="7 8">FL 18</strain>
    </source>
</reference>
<evidence type="ECO:0000256" key="1">
    <source>
        <dbReference type="ARBA" id="ARBA00004141"/>
    </source>
</evidence>
<evidence type="ECO:0000313" key="8">
    <source>
        <dbReference type="Proteomes" id="UP000642910"/>
    </source>
</evidence>
<name>A0ABS0F6L4_9BACL</name>
<feature type="transmembrane region" description="Helical" evidence="5">
    <location>
        <begin position="288"/>
        <end position="318"/>
    </location>
</feature>
<feature type="transmembrane region" description="Helical" evidence="5">
    <location>
        <begin position="401"/>
        <end position="417"/>
    </location>
</feature>
<protein>
    <submittedName>
        <fullName evidence="7">APC family permease</fullName>
    </submittedName>
</protein>
<dbReference type="PANTHER" id="PTHR42770">
    <property type="entry name" value="AMINO ACID TRANSPORTER-RELATED"/>
    <property type="match status" value="1"/>
</dbReference>
<evidence type="ECO:0000256" key="2">
    <source>
        <dbReference type="ARBA" id="ARBA00022692"/>
    </source>
</evidence>
<dbReference type="Gene3D" id="1.20.1740.10">
    <property type="entry name" value="Amino acid/polyamine transporter I"/>
    <property type="match status" value="1"/>
</dbReference>
<feature type="transmembrane region" description="Helical" evidence="5">
    <location>
        <begin position="94"/>
        <end position="120"/>
    </location>
</feature>
<feature type="transmembrane region" description="Helical" evidence="5">
    <location>
        <begin position="243"/>
        <end position="268"/>
    </location>
</feature>
<evidence type="ECO:0000256" key="5">
    <source>
        <dbReference type="SAM" id="Phobius"/>
    </source>
</evidence>
<feature type="transmembrane region" description="Helical" evidence="5">
    <location>
        <begin position="367"/>
        <end position="389"/>
    </location>
</feature>
<feature type="domain" description="Amino acid permease/ SLC12A" evidence="6">
    <location>
        <begin position="48"/>
        <end position="427"/>
    </location>
</feature>
<evidence type="ECO:0000256" key="4">
    <source>
        <dbReference type="ARBA" id="ARBA00023136"/>
    </source>
</evidence>
<dbReference type="InterPro" id="IPR004841">
    <property type="entry name" value="AA-permease/SLC12A_dom"/>
</dbReference>
<feature type="transmembrane region" description="Helical" evidence="5">
    <location>
        <begin position="339"/>
        <end position="361"/>
    </location>
</feature>